<comment type="caution">
    <text evidence="9">The sequence shown here is derived from an EMBL/GenBank/DDBJ whole genome shotgun (WGS) entry which is preliminary data.</text>
</comment>
<dbReference type="Gene3D" id="3.90.1750.20">
    <property type="entry name" value="Putative Large Serine Recombinase, Chain B, Domain 2"/>
    <property type="match status" value="1"/>
</dbReference>
<dbReference type="PROSITE" id="PS00397">
    <property type="entry name" value="RECOMBINASES_1"/>
    <property type="match status" value="1"/>
</dbReference>
<dbReference type="AlphaFoldDB" id="A0A6I4VSP0"/>
<dbReference type="Pfam" id="PF13408">
    <property type="entry name" value="Zn_ribbon_recom"/>
    <property type="match status" value="1"/>
</dbReference>
<gene>
    <name evidence="9" type="ORF">GSM42_06850</name>
</gene>
<dbReference type="PROSITE" id="PS51736">
    <property type="entry name" value="RECOMBINASES_3"/>
    <property type="match status" value="1"/>
</dbReference>
<dbReference type="SUPFAM" id="SSF53041">
    <property type="entry name" value="Resolvase-like"/>
    <property type="match status" value="1"/>
</dbReference>
<evidence type="ECO:0000313" key="9">
    <source>
        <dbReference type="EMBL" id="MXQ53451.1"/>
    </source>
</evidence>
<dbReference type="InterPro" id="IPR011109">
    <property type="entry name" value="DNA_bind_recombinase_dom"/>
</dbReference>
<feature type="domain" description="Recombinase" evidence="8">
    <location>
        <begin position="152"/>
        <end position="290"/>
    </location>
</feature>
<dbReference type="RefSeq" id="WP_160800816.1">
    <property type="nucleotide sequence ID" value="NZ_WUUL01000004.1"/>
</dbReference>
<dbReference type="Pfam" id="PF07508">
    <property type="entry name" value="Recombinase"/>
    <property type="match status" value="1"/>
</dbReference>
<dbReference type="InterPro" id="IPR006119">
    <property type="entry name" value="Resolv_N"/>
</dbReference>
<feature type="coiled-coil region" evidence="6">
    <location>
        <begin position="384"/>
        <end position="456"/>
    </location>
</feature>
<dbReference type="SMART" id="SM00857">
    <property type="entry name" value="Resolvase"/>
    <property type="match status" value="1"/>
</dbReference>
<dbReference type="CDD" id="cd00338">
    <property type="entry name" value="Ser_Recombinase"/>
    <property type="match status" value="1"/>
</dbReference>
<dbReference type="Pfam" id="PF00239">
    <property type="entry name" value="Resolvase"/>
    <property type="match status" value="1"/>
</dbReference>
<sequence>MIGVYARVSTEEQAKKGFSLKDQIKECRKKANSAEIIEYIDDGFSGEFIDRPALTQLREDARKGLINKVICLDPDRLSRKLMNQLIITDELDKKEIKLEFVNGEYAKTPEGNLFYSLRGAISEFEKAKIKERTSRGRKEKAKQGKVLRDFVIYGYTYNKQTEQLEINEEEAKVVKLIFDLFTKPNDMVKGINGIAKFLTAQGVPTKRGANVWHRQVVRQIILNPVYMGEFYQNKWNTEGMLGNQFRSKEEKVSMKLRSKDEWIKIPCPPIVDEATYHHAQKLIRDSRRRFAKESLYSYLLSGILRCGKCGNTLTGRKAKNWGKYEFEYTDKKNYSGAKHPGCGLHMKCEELDTHVWNQLLEWLDQPDEITATIADGMISENEIGTFEQVEMERLEREIEKTKKARKKVLKLFAFADEEDMTEEEIKQSIRELKDKENELEQKLLSLQQKVKQDEEHHYTAEVLRDAAEYYLSKKGEQEFTFEDKQHLIRQVVREIVLYDDRVEIYTF</sequence>
<keyword evidence="3" id="KW-0233">DNA recombination</keyword>
<evidence type="ECO:0000259" key="8">
    <source>
        <dbReference type="PROSITE" id="PS51737"/>
    </source>
</evidence>
<dbReference type="InterPro" id="IPR050639">
    <property type="entry name" value="SSR_resolvase"/>
</dbReference>
<evidence type="ECO:0000256" key="2">
    <source>
        <dbReference type="ARBA" id="ARBA00023125"/>
    </source>
</evidence>
<evidence type="ECO:0000259" key="7">
    <source>
        <dbReference type="PROSITE" id="PS51736"/>
    </source>
</evidence>
<protein>
    <submittedName>
        <fullName evidence="9">Recombinase family protein</fullName>
    </submittedName>
</protein>
<keyword evidence="1" id="KW-0229">DNA integration</keyword>
<keyword evidence="2" id="KW-0238">DNA-binding</keyword>
<dbReference type="Proteomes" id="UP000430692">
    <property type="component" value="Unassembled WGS sequence"/>
</dbReference>
<dbReference type="InterPro" id="IPR025827">
    <property type="entry name" value="Zn_ribbon_recom_dom"/>
</dbReference>
<organism evidence="9 10">
    <name type="scientific">Shimazuella alba</name>
    <dbReference type="NCBI Taxonomy" id="2690964"/>
    <lineage>
        <taxon>Bacteria</taxon>
        <taxon>Bacillati</taxon>
        <taxon>Bacillota</taxon>
        <taxon>Bacilli</taxon>
        <taxon>Bacillales</taxon>
        <taxon>Thermoactinomycetaceae</taxon>
        <taxon>Shimazuella</taxon>
    </lineage>
</organism>
<dbReference type="GO" id="GO:0000150">
    <property type="term" value="F:DNA strand exchange activity"/>
    <property type="evidence" value="ECO:0007669"/>
    <property type="project" value="InterPro"/>
</dbReference>
<evidence type="ECO:0000313" key="10">
    <source>
        <dbReference type="Proteomes" id="UP000430692"/>
    </source>
</evidence>
<dbReference type="PANTHER" id="PTHR30461:SF23">
    <property type="entry name" value="DNA RECOMBINASE-RELATED"/>
    <property type="match status" value="1"/>
</dbReference>
<feature type="domain" description="Resolvase/invertase-type recombinase catalytic" evidence="7">
    <location>
        <begin position="1"/>
        <end position="144"/>
    </location>
</feature>
<evidence type="ECO:0000256" key="3">
    <source>
        <dbReference type="ARBA" id="ARBA00023172"/>
    </source>
</evidence>
<dbReference type="EMBL" id="WUUL01000004">
    <property type="protein sequence ID" value="MXQ53451.1"/>
    <property type="molecule type" value="Genomic_DNA"/>
</dbReference>
<dbReference type="InterPro" id="IPR036162">
    <property type="entry name" value="Resolvase-like_N_sf"/>
</dbReference>
<dbReference type="PROSITE" id="PS51737">
    <property type="entry name" value="RECOMBINASE_DNA_BIND"/>
    <property type="match status" value="1"/>
</dbReference>
<dbReference type="GO" id="GO:0015074">
    <property type="term" value="P:DNA integration"/>
    <property type="evidence" value="ECO:0007669"/>
    <property type="project" value="UniProtKB-KW"/>
</dbReference>
<keyword evidence="10" id="KW-1185">Reference proteome</keyword>
<evidence type="ECO:0000256" key="6">
    <source>
        <dbReference type="SAM" id="Coils"/>
    </source>
</evidence>
<evidence type="ECO:0000256" key="1">
    <source>
        <dbReference type="ARBA" id="ARBA00022908"/>
    </source>
</evidence>
<feature type="active site" description="O-(5'-phospho-DNA)-serine intermediate" evidence="4 5">
    <location>
        <position position="9"/>
    </location>
</feature>
<proteinExistence type="predicted"/>
<dbReference type="PANTHER" id="PTHR30461">
    <property type="entry name" value="DNA-INVERTASE FROM LAMBDOID PROPHAGE"/>
    <property type="match status" value="1"/>
</dbReference>
<dbReference type="Gene3D" id="3.40.50.1390">
    <property type="entry name" value="Resolvase, N-terminal catalytic domain"/>
    <property type="match status" value="1"/>
</dbReference>
<keyword evidence="6" id="KW-0175">Coiled coil</keyword>
<dbReference type="GO" id="GO:0003677">
    <property type="term" value="F:DNA binding"/>
    <property type="evidence" value="ECO:0007669"/>
    <property type="project" value="UniProtKB-KW"/>
</dbReference>
<name>A0A6I4VSP0_9BACL</name>
<dbReference type="InterPro" id="IPR038109">
    <property type="entry name" value="DNA_bind_recomb_sf"/>
</dbReference>
<evidence type="ECO:0000256" key="4">
    <source>
        <dbReference type="PIRSR" id="PIRSR606118-50"/>
    </source>
</evidence>
<evidence type="ECO:0000256" key="5">
    <source>
        <dbReference type="PROSITE-ProRule" id="PRU10137"/>
    </source>
</evidence>
<dbReference type="InterPro" id="IPR006118">
    <property type="entry name" value="Recombinase_CS"/>
</dbReference>
<dbReference type="CDD" id="cd07177">
    <property type="entry name" value="terB_like"/>
    <property type="match status" value="1"/>
</dbReference>
<reference evidence="9 10" key="1">
    <citation type="submission" date="2019-12" db="EMBL/GenBank/DDBJ databases">
        <title>Whole-genome analyses of novel actinobacteria.</title>
        <authorList>
            <person name="Sahin N."/>
            <person name="Saygin H."/>
        </authorList>
    </citation>
    <scope>NUCLEOTIDE SEQUENCE [LARGE SCALE GENOMIC DNA]</scope>
    <source>
        <strain evidence="9 10">KC615</strain>
    </source>
</reference>
<accession>A0A6I4VSP0</accession>